<evidence type="ECO:0000313" key="2">
    <source>
        <dbReference type="EMBL" id="GAI52504.1"/>
    </source>
</evidence>
<sequence>MRRIKNRNTEKMSDASFKGMTVIFQIIDFLFHYIDKRIKNFNIQNGMTIVDYGCGPGRYSIKFAKIVGNQGLVYAVDIHELAIEKIDELVKKDNIKNIKTSLATGNDDGKYDTKLPDNIADVVCTLDMFFIIKDPKEFLKEIKRIMRNDGILIIDDGHQSRKITKKKINDADLFDIFEETRDHLKCKIKKA</sequence>
<reference evidence="2" key="1">
    <citation type="journal article" date="2014" name="Front. Microbiol.">
        <title>High frequency of phylogenetically diverse reductive dehalogenase-homologous genes in deep subseafloor sedimentary metagenomes.</title>
        <authorList>
            <person name="Kawai M."/>
            <person name="Futagami T."/>
            <person name="Toyoda A."/>
            <person name="Takaki Y."/>
            <person name="Nishi S."/>
            <person name="Hori S."/>
            <person name="Arai W."/>
            <person name="Tsubouchi T."/>
            <person name="Morono Y."/>
            <person name="Uchiyama I."/>
            <person name="Ito T."/>
            <person name="Fujiyama A."/>
            <person name="Inagaki F."/>
            <person name="Takami H."/>
        </authorList>
    </citation>
    <scope>NUCLEOTIDE SEQUENCE</scope>
    <source>
        <strain evidence="2">Expedition CK06-06</strain>
    </source>
</reference>
<comment type="caution">
    <text evidence="2">The sequence shown here is derived from an EMBL/GenBank/DDBJ whole genome shotgun (WGS) entry which is preliminary data.</text>
</comment>
<protein>
    <recommendedName>
        <fullName evidence="1">Methyltransferase domain-containing protein</fullName>
    </recommendedName>
</protein>
<dbReference type="PANTHER" id="PTHR45128">
    <property type="entry name" value="METHYLTRANSFERASE TYPE 11"/>
    <property type="match status" value="1"/>
</dbReference>
<dbReference type="CDD" id="cd02440">
    <property type="entry name" value="AdoMet_MTases"/>
    <property type="match status" value="1"/>
</dbReference>
<name>X1RA99_9ZZZZ</name>
<dbReference type="Gene3D" id="3.40.50.150">
    <property type="entry name" value="Vaccinia Virus protein VP39"/>
    <property type="match status" value="1"/>
</dbReference>
<evidence type="ECO:0000259" key="1">
    <source>
        <dbReference type="Pfam" id="PF13847"/>
    </source>
</evidence>
<feature type="domain" description="Methyltransferase" evidence="1">
    <location>
        <begin position="44"/>
        <end position="159"/>
    </location>
</feature>
<dbReference type="InterPro" id="IPR053173">
    <property type="entry name" value="SAM-binding_MTase"/>
</dbReference>
<gene>
    <name evidence="2" type="ORF">S06H3_58139</name>
</gene>
<dbReference type="SUPFAM" id="SSF53335">
    <property type="entry name" value="S-adenosyl-L-methionine-dependent methyltransferases"/>
    <property type="match status" value="1"/>
</dbReference>
<proteinExistence type="predicted"/>
<organism evidence="2">
    <name type="scientific">marine sediment metagenome</name>
    <dbReference type="NCBI Taxonomy" id="412755"/>
    <lineage>
        <taxon>unclassified sequences</taxon>
        <taxon>metagenomes</taxon>
        <taxon>ecological metagenomes</taxon>
    </lineage>
</organism>
<dbReference type="Pfam" id="PF13847">
    <property type="entry name" value="Methyltransf_31"/>
    <property type="match status" value="1"/>
</dbReference>
<dbReference type="AlphaFoldDB" id="X1RA99"/>
<dbReference type="InterPro" id="IPR029063">
    <property type="entry name" value="SAM-dependent_MTases_sf"/>
</dbReference>
<dbReference type="EMBL" id="BARV01037608">
    <property type="protein sequence ID" value="GAI52504.1"/>
    <property type="molecule type" value="Genomic_DNA"/>
</dbReference>
<dbReference type="PANTHER" id="PTHR45128:SF1">
    <property type="entry name" value="S-ADENOSYLMETHIONINE-DEPENDENT METHYLTRANSFERASE RV2258C"/>
    <property type="match status" value="1"/>
</dbReference>
<accession>X1RA99</accession>
<dbReference type="InterPro" id="IPR025714">
    <property type="entry name" value="Methyltranfer_dom"/>
</dbReference>